<keyword evidence="4" id="KW-1185">Reference proteome</keyword>
<dbReference type="Pfam" id="PF00534">
    <property type="entry name" value="Glycos_transf_1"/>
    <property type="match status" value="1"/>
</dbReference>
<organism evidence="3 4">
    <name type="scientific">Neoasaia chiangmaiensis</name>
    <dbReference type="NCBI Taxonomy" id="320497"/>
    <lineage>
        <taxon>Bacteria</taxon>
        <taxon>Pseudomonadati</taxon>
        <taxon>Pseudomonadota</taxon>
        <taxon>Alphaproteobacteria</taxon>
        <taxon>Acetobacterales</taxon>
        <taxon>Acetobacteraceae</taxon>
        <taxon>Neoasaia</taxon>
    </lineage>
</organism>
<dbReference type="SUPFAM" id="SSF53756">
    <property type="entry name" value="UDP-Glycosyltransferase/glycogen phosphorylase"/>
    <property type="match status" value="1"/>
</dbReference>
<dbReference type="PANTHER" id="PTHR46401">
    <property type="entry name" value="GLYCOSYLTRANSFERASE WBBK-RELATED"/>
    <property type="match status" value="1"/>
</dbReference>
<dbReference type="KEGG" id="nch:A0U93_02455"/>
<keyword evidence="1" id="KW-0808">Transferase</keyword>
<accession>A0A1U9KMJ6</accession>
<feature type="domain" description="Glycosyl transferase family 1" evidence="2">
    <location>
        <begin position="220"/>
        <end position="367"/>
    </location>
</feature>
<dbReference type="AlphaFoldDB" id="A0A1U9KMJ6"/>
<dbReference type="CDD" id="cd03809">
    <property type="entry name" value="GT4_MtfB-like"/>
    <property type="match status" value="1"/>
</dbReference>
<protein>
    <recommendedName>
        <fullName evidence="2">Glycosyl transferase family 1 domain-containing protein</fullName>
    </recommendedName>
</protein>
<dbReference type="Gene3D" id="3.40.50.2000">
    <property type="entry name" value="Glycogen Phosphorylase B"/>
    <property type="match status" value="1"/>
</dbReference>
<dbReference type="InterPro" id="IPR001296">
    <property type="entry name" value="Glyco_trans_1"/>
</dbReference>
<evidence type="ECO:0000259" key="2">
    <source>
        <dbReference type="Pfam" id="PF00534"/>
    </source>
</evidence>
<name>A0A1U9KMJ6_9PROT</name>
<dbReference type="EMBL" id="CP014691">
    <property type="protein sequence ID" value="AQS86988.1"/>
    <property type="molecule type" value="Genomic_DNA"/>
</dbReference>
<sequence>MDHVTRNGENPHFLLDISRLIARAGQSVPTGIDRVELAYANFLLRHHSANLTFSALHPVGRYGTLPFGKALALINVLNQCWDGQGGEAACARLGRSLRRHALLGRAEKISGKVFHLLLSHHHLNRPKVVSRVLRRYRARFIPMIHDLIPIEYPEYARPIEPVRHERRLATVSRYADGIIVPSEDVAVAMQERLRMKGRVHVPVWTVPHGIHKHPLPEKSLSADTRVPYFVYLGTIEPRKNHLLLLNIWRRLVQQLGEKAPKLIIVGKRGWENENIVDMLERCPWLQNHVEEHNSLPDTEVVRLLCGSRALLFPSFVEGFGLPLAEALSLNVPAICSDIPVFRTIAQKSATYIDPLDAKSWEQAILDFTFGDDHTANLPKKNNWAPFEWDSSVSMALDKIVLS</sequence>
<gene>
    <name evidence="3" type="ORF">A0U93_02455</name>
</gene>
<dbReference type="PANTHER" id="PTHR46401:SF2">
    <property type="entry name" value="GLYCOSYLTRANSFERASE WBBK-RELATED"/>
    <property type="match status" value="1"/>
</dbReference>
<evidence type="ECO:0000256" key="1">
    <source>
        <dbReference type="ARBA" id="ARBA00022679"/>
    </source>
</evidence>
<reference evidence="3 4" key="1">
    <citation type="submission" date="2016-03" db="EMBL/GenBank/DDBJ databases">
        <title>Acetic acid bacteria sequencing.</title>
        <authorList>
            <person name="Brandt J."/>
            <person name="Jakob F."/>
            <person name="Vogel R.F."/>
        </authorList>
    </citation>
    <scope>NUCLEOTIDE SEQUENCE [LARGE SCALE GENOMIC DNA]</scope>
    <source>
        <strain evidence="3 4">NBRC 101099</strain>
    </source>
</reference>
<dbReference type="Proteomes" id="UP000188604">
    <property type="component" value="Chromosome"/>
</dbReference>
<proteinExistence type="predicted"/>
<dbReference type="GO" id="GO:0016757">
    <property type="term" value="F:glycosyltransferase activity"/>
    <property type="evidence" value="ECO:0007669"/>
    <property type="project" value="InterPro"/>
</dbReference>
<dbReference type="STRING" id="320497.A0U93_02455"/>
<evidence type="ECO:0000313" key="4">
    <source>
        <dbReference type="Proteomes" id="UP000188604"/>
    </source>
</evidence>
<evidence type="ECO:0000313" key="3">
    <source>
        <dbReference type="EMBL" id="AQS86988.1"/>
    </source>
</evidence>